<evidence type="ECO:0000256" key="6">
    <source>
        <dbReference type="ARBA" id="ARBA00023180"/>
    </source>
</evidence>
<evidence type="ECO:0000256" key="4">
    <source>
        <dbReference type="ARBA" id="ARBA00022801"/>
    </source>
</evidence>
<dbReference type="AlphaFoldDB" id="A0A916QNC7"/>
<evidence type="ECO:0000256" key="1">
    <source>
        <dbReference type="ARBA" id="ARBA00022722"/>
    </source>
</evidence>
<dbReference type="Pfam" id="PF02265">
    <property type="entry name" value="S1-P1_nuclease"/>
    <property type="match status" value="1"/>
</dbReference>
<gene>
    <name evidence="7" type="ORF">GCM10011403_26250</name>
</gene>
<dbReference type="Gene3D" id="1.10.575.10">
    <property type="entry name" value="P1 Nuclease"/>
    <property type="match status" value="1"/>
</dbReference>
<proteinExistence type="predicted"/>
<reference evidence="7" key="2">
    <citation type="submission" date="2020-09" db="EMBL/GenBank/DDBJ databases">
        <authorList>
            <person name="Sun Q."/>
            <person name="Zhou Y."/>
        </authorList>
    </citation>
    <scope>NUCLEOTIDE SEQUENCE</scope>
    <source>
        <strain evidence="7">CGMCC 1.15425</strain>
    </source>
</reference>
<comment type="caution">
    <text evidence="7">The sequence shown here is derived from an EMBL/GenBank/DDBJ whole genome shotgun (WGS) entry which is preliminary data.</text>
</comment>
<reference evidence="7" key="1">
    <citation type="journal article" date="2014" name="Int. J. Syst. Evol. Microbiol.">
        <title>Complete genome sequence of Corynebacterium casei LMG S-19264T (=DSM 44701T), isolated from a smear-ripened cheese.</title>
        <authorList>
            <consortium name="US DOE Joint Genome Institute (JGI-PGF)"/>
            <person name="Walter F."/>
            <person name="Albersmeier A."/>
            <person name="Kalinowski J."/>
            <person name="Ruckert C."/>
        </authorList>
    </citation>
    <scope>NUCLEOTIDE SEQUENCE</scope>
    <source>
        <strain evidence="7">CGMCC 1.15425</strain>
    </source>
</reference>
<dbReference type="SUPFAM" id="SSF48537">
    <property type="entry name" value="Phospholipase C/P1 nuclease"/>
    <property type="match status" value="1"/>
</dbReference>
<evidence type="ECO:0000256" key="3">
    <source>
        <dbReference type="ARBA" id="ARBA00022759"/>
    </source>
</evidence>
<keyword evidence="2" id="KW-0479">Metal-binding</keyword>
<dbReference type="InterPro" id="IPR003154">
    <property type="entry name" value="S1/P1nuclease"/>
</dbReference>
<protein>
    <recommendedName>
        <fullName evidence="9">S1/P1 Nuclease</fullName>
    </recommendedName>
</protein>
<dbReference type="PANTHER" id="PTHR33146:SF26">
    <property type="entry name" value="ENDONUCLEASE 4"/>
    <property type="match status" value="1"/>
</dbReference>
<keyword evidence="3" id="KW-0255">Endonuclease</keyword>
<dbReference type="GO" id="GO:0004519">
    <property type="term" value="F:endonuclease activity"/>
    <property type="evidence" value="ECO:0007669"/>
    <property type="project" value="UniProtKB-KW"/>
</dbReference>
<evidence type="ECO:0000313" key="8">
    <source>
        <dbReference type="Proteomes" id="UP000627715"/>
    </source>
</evidence>
<accession>A0A916QNC7</accession>
<keyword evidence="8" id="KW-1185">Reference proteome</keyword>
<evidence type="ECO:0000256" key="2">
    <source>
        <dbReference type="ARBA" id="ARBA00022723"/>
    </source>
</evidence>
<keyword evidence="6" id="KW-0325">Glycoprotein</keyword>
<dbReference type="GO" id="GO:0046872">
    <property type="term" value="F:metal ion binding"/>
    <property type="evidence" value="ECO:0007669"/>
    <property type="project" value="UniProtKB-KW"/>
</dbReference>
<dbReference type="InterPro" id="IPR008947">
    <property type="entry name" value="PLipase_C/P1_nuclease_dom_sf"/>
</dbReference>
<evidence type="ECO:0000313" key="7">
    <source>
        <dbReference type="EMBL" id="GFZ81628.1"/>
    </source>
</evidence>
<name>A0A916QNC7_9GAMM</name>
<evidence type="ECO:0000256" key="5">
    <source>
        <dbReference type="ARBA" id="ARBA00023157"/>
    </source>
</evidence>
<dbReference type="PANTHER" id="PTHR33146">
    <property type="entry name" value="ENDONUCLEASE 4"/>
    <property type="match status" value="1"/>
</dbReference>
<dbReference type="Proteomes" id="UP000627715">
    <property type="component" value="Unassembled WGS sequence"/>
</dbReference>
<dbReference type="EMBL" id="BMIY01000012">
    <property type="protein sequence ID" value="GFZ81628.1"/>
    <property type="molecule type" value="Genomic_DNA"/>
</dbReference>
<organism evidence="7 8">
    <name type="scientific">Pseudohongiella nitratireducens</name>
    <dbReference type="NCBI Taxonomy" id="1768907"/>
    <lineage>
        <taxon>Bacteria</taxon>
        <taxon>Pseudomonadati</taxon>
        <taxon>Pseudomonadota</taxon>
        <taxon>Gammaproteobacteria</taxon>
        <taxon>Pseudomonadales</taxon>
        <taxon>Pseudohongiellaceae</taxon>
        <taxon>Pseudohongiella</taxon>
    </lineage>
</organism>
<sequence>MALTFLLSAPAHSWDALGHERSAALVFDQLTEQEQDYWVAVLRHHPRFAEDFLSAMPERLRDADNKDQQRWLFARAGYWPDIARGIPDAARAQFNHPNWHWIDGRWVRADVPLQGNVYLDGTFLPDINGPSDSRIRESRLSDNVLTALITSESILKQPLDSANAQQQAELAIALCWYLHLGADIHQPLHAGASYHGTHFPEGDRGGNMVRLATRGNLHSLWDQALRGSSWEQLLSVFEQLDPQPSAQGFIPGTWLLESREFLHADVYTAPIKNQVLETPANTDEVTVSIEDDYRNRMQEISLQRVALSAARLAGALKAMGLP</sequence>
<keyword evidence="1" id="KW-0540">Nuclease</keyword>
<dbReference type="GO" id="GO:0006308">
    <property type="term" value="P:DNA catabolic process"/>
    <property type="evidence" value="ECO:0007669"/>
    <property type="project" value="InterPro"/>
</dbReference>
<dbReference type="GO" id="GO:0003676">
    <property type="term" value="F:nucleic acid binding"/>
    <property type="evidence" value="ECO:0007669"/>
    <property type="project" value="InterPro"/>
</dbReference>
<keyword evidence="4" id="KW-0378">Hydrolase</keyword>
<evidence type="ECO:0008006" key="9">
    <source>
        <dbReference type="Google" id="ProtNLM"/>
    </source>
</evidence>
<dbReference type="GO" id="GO:0016788">
    <property type="term" value="F:hydrolase activity, acting on ester bonds"/>
    <property type="evidence" value="ECO:0007669"/>
    <property type="project" value="InterPro"/>
</dbReference>
<keyword evidence="5" id="KW-1015">Disulfide bond</keyword>